<reference evidence="1" key="1">
    <citation type="journal article" date="2021" name="Proc. Natl. Acad. Sci. U.S.A.">
        <title>A Catalog of Tens of Thousands of Viruses from Human Metagenomes Reveals Hidden Associations with Chronic Diseases.</title>
        <authorList>
            <person name="Tisza M.J."/>
            <person name="Buck C.B."/>
        </authorList>
    </citation>
    <scope>NUCLEOTIDE SEQUENCE</scope>
    <source>
        <strain evidence="1">Ct04y17</strain>
    </source>
</reference>
<name>A0A8S5SII2_9CAUD</name>
<organism evidence="1">
    <name type="scientific">Myoviridae sp. ct04y17</name>
    <dbReference type="NCBI Taxonomy" id="2827652"/>
    <lineage>
        <taxon>Viruses</taxon>
        <taxon>Duplodnaviria</taxon>
        <taxon>Heunggongvirae</taxon>
        <taxon>Uroviricota</taxon>
        <taxon>Caudoviricetes</taxon>
    </lineage>
</organism>
<sequence>MDNEREILSKLDAIIQNQKVLYENQIVIFQTLASIGQKVYSQSDFKSLMINMVANGITERVEANDQQRRNI</sequence>
<proteinExistence type="predicted"/>
<accession>A0A8S5SII2</accession>
<dbReference type="EMBL" id="BK032600">
    <property type="protein sequence ID" value="DAF50752.1"/>
    <property type="molecule type" value="Genomic_DNA"/>
</dbReference>
<evidence type="ECO:0000313" key="1">
    <source>
        <dbReference type="EMBL" id="DAF50752.1"/>
    </source>
</evidence>
<protein>
    <submittedName>
        <fullName evidence="1">Uncharacterized protein</fullName>
    </submittedName>
</protein>